<evidence type="ECO:0000313" key="3">
    <source>
        <dbReference type="EMBL" id="KAF2727371.1"/>
    </source>
</evidence>
<dbReference type="EMBL" id="ML996336">
    <property type="protein sequence ID" value="KAF2727371.1"/>
    <property type="molecule type" value="Genomic_DNA"/>
</dbReference>
<feature type="chain" id="PRO_5040189441" evidence="2">
    <location>
        <begin position="19"/>
        <end position="184"/>
    </location>
</feature>
<accession>A0A9P4QM31</accession>
<reference evidence="3" key="1">
    <citation type="journal article" date="2020" name="Stud. Mycol.">
        <title>101 Dothideomycetes genomes: a test case for predicting lifestyles and emergence of pathogens.</title>
        <authorList>
            <person name="Haridas S."/>
            <person name="Albert R."/>
            <person name="Binder M."/>
            <person name="Bloem J."/>
            <person name="Labutti K."/>
            <person name="Salamov A."/>
            <person name="Andreopoulos B."/>
            <person name="Baker S."/>
            <person name="Barry K."/>
            <person name="Bills G."/>
            <person name="Bluhm B."/>
            <person name="Cannon C."/>
            <person name="Castanera R."/>
            <person name="Culley D."/>
            <person name="Daum C."/>
            <person name="Ezra D."/>
            <person name="Gonzalez J."/>
            <person name="Henrissat B."/>
            <person name="Kuo A."/>
            <person name="Liang C."/>
            <person name="Lipzen A."/>
            <person name="Lutzoni F."/>
            <person name="Magnuson J."/>
            <person name="Mondo S."/>
            <person name="Nolan M."/>
            <person name="Ohm R."/>
            <person name="Pangilinan J."/>
            <person name="Park H.-J."/>
            <person name="Ramirez L."/>
            <person name="Alfaro M."/>
            <person name="Sun H."/>
            <person name="Tritt A."/>
            <person name="Yoshinaga Y."/>
            <person name="Zwiers L.-H."/>
            <person name="Turgeon B."/>
            <person name="Goodwin S."/>
            <person name="Spatafora J."/>
            <person name="Crous P."/>
            <person name="Grigoriev I."/>
        </authorList>
    </citation>
    <scope>NUCLEOTIDE SEQUENCE</scope>
    <source>
        <strain evidence="3">CBS 125425</strain>
    </source>
</reference>
<dbReference type="Proteomes" id="UP000799444">
    <property type="component" value="Unassembled WGS sequence"/>
</dbReference>
<keyword evidence="4" id="KW-1185">Reference proteome</keyword>
<comment type="caution">
    <text evidence="3">The sequence shown here is derived from an EMBL/GenBank/DDBJ whole genome shotgun (WGS) entry which is preliminary data.</text>
</comment>
<dbReference type="AlphaFoldDB" id="A0A9P4QM31"/>
<feature type="signal peptide" evidence="2">
    <location>
        <begin position="1"/>
        <end position="18"/>
    </location>
</feature>
<keyword evidence="2" id="KW-0732">Signal</keyword>
<evidence type="ECO:0000256" key="2">
    <source>
        <dbReference type="SAM" id="SignalP"/>
    </source>
</evidence>
<feature type="region of interest" description="Disordered" evidence="1">
    <location>
        <begin position="84"/>
        <end position="106"/>
    </location>
</feature>
<gene>
    <name evidence="3" type="ORF">EJ04DRAFT_517287</name>
</gene>
<evidence type="ECO:0000313" key="4">
    <source>
        <dbReference type="Proteomes" id="UP000799444"/>
    </source>
</evidence>
<protein>
    <submittedName>
        <fullName evidence="3">Uncharacterized protein</fullName>
    </submittedName>
</protein>
<sequence length="184" mass="19533">MLLKTITMLGLVASHATAFRFLDDAPDGVYTIYKDANGKEVYELDALASDIEQTANPASRVIRSLNSRSIIACGCRSGVDQNDTDNANSDLQNKVGDGGKSVPSGGSIASKKGRTVAFFCNYDGSDTTARKNEAISGASAITGACGRYIAGTIRLDGHPHLDFGYMNNINDFCAHAEDSSDRHC</sequence>
<organism evidence="3 4">
    <name type="scientific">Polyplosphaeria fusca</name>
    <dbReference type="NCBI Taxonomy" id="682080"/>
    <lineage>
        <taxon>Eukaryota</taxon>
        <taxon>Fungi</taxon>
        <taxon>Dikarya</taxon>
        <taxon>Ascomycota</taxon>
        <taxon>Pezizomycotina</taxon>
        <taxon>Dothideomycetes</taxon>
        <taxon>Pleosporomycetidae</taxon>
        <taxon>Pleosporales</taxon>
        <taxon>Tetraplosphaeriaceae</taxon>
        <taxon>Polyplosphaeria</taxon>
    </lineage>
</organism>
<evidence type="ECO:0000256" key="1">
    <source>
        <dbReference type="SAM" id="MobiDB-lite"/>
    </source>
</evidence>
<dbReference type="OrthoDB" id="5006988at2759"/>
<name>A0A9P4QM31_9PLEO</name>
<proteinExistence type="predicted"/>